<accession>A0ACA9KZJ9</accession>
<name>A0ACA9KZJ9_9GLOM</name>
<evidence type="ECO:0000313" key="1">
    <source>
        <dbReference type="EMBL" id="CAG8499252.1"/>
    </source>
</evidence>
<dbReference type="EMBL" id="CAJVPM010003288">
    <property type="protein sequence ID" value="CAG8499252.1"/>
    <property type="molecule type" value="Genomic_DNA"/>
</dbReference>
<protein>
    <submittedName>
        <fullName evidence="1">8630_t:CDS:1</fullName>
    </submittedName>
</protein>
<sequence length="48" mass="5546">NVSNVLKELWNISTENNSFEQEKDQVEDSEDDANMFSLQIKDVLTLQS</sequence>
<organism evidence="1 2">
    <name type="scientific">Scutellospora calospora</name>
    <dbReference type="NCBI Taxonomy" id="85575"/>
    <lineage>
        <taxon>Eukaryota</taxon>
        <taxon>Fungi</taxon>
        <taxon>Fungi incertae sedis</taxon>
        <taxon>Mucoromycota</taxon>
        <taxon>Glomeromycotina</taxon>
        <taxon>Glomeromycetes</taxon>
        <taxon>Diversisporales</taxon>
        <taxon>Gigasporaceae</taxon>
        <taxon>Scutellospora</taxon>
    </lineage>
</organism>
<dbReference type="Proteomes" id="UP000789860">
    <property type="component" value="Unassembled WGS sequence"/>
</dbReference>
<keyword evidence="2" id="KW-1185">Reference proteome</keyword>
<reference evidence="1" key="1">
    <citation type="submission" date="2021-06" db="EMBL/GenBank/DDBJ databases">
        <authorList>
            <person name="Kallberg Y."/>
            <person name="Tangrot J."/>
            <person name="Rosling A."/>
        </authorList>
    </citation>
    <scope>NUCLEOTIDE SEQUENCE</scope>
    <source>
        <strain evidence="1">AU212A</strain>
    </source>
</reference>
<proteinExistence type="predicted"/>
<gene>
    <name evidence="1" type="ORF">SCALOS_LOCUS3167</name>
</gene>
<comment type="caution">
    <text evidence="1">The sequence shown here is derived from an EMBL/GenBank/DDBJ whole genome shotgun (WGS) entry which is preliminary data.</text>
</comment>
<evidence type="ECO:0000313" key="2">
    <source>
        <dbReference type="Proteomes" id="UP000789860"/>
    </source>
</evidence>
<feature type="non-terminal residue" evidence="1">
    <location>
        <position position="1"/>
    </location>
</feature>